<dbReference type="InterPro" id="IPR010998">
    <property type="entry name" value="Integrase_recombinase_N"/>
</dbReference>
<evidence type="ECO:0000259" key="4">
    <source>
        <dbReference type="PROSITE" id="PS51898"/>
    </source>
</evidence>
<dbReference type="InterPro" id="IPR011010">
    <property type="entry name" value="DNA_brk_join_enz"/>
</dbReference>
<evidence type="ECO:0000313" key="6">
    <source>
        <dbReference type="Proteomes" id="UP000007590"/>
    </source>
</evidence>
<comment type="similarity">
    <text evidence="1">Belongs to the 'phage' integrase family.</text>
</comment>
<reference evidence="5" key="1">
    <citation type="submission" date="2012-02" db="EMBL/GenBank/DDBJ databases">
        <title>The complete genome of Solitalea canadensis DSM 3403.</title>
        <authorList>
            <consortium name="US DOE Joint Genome Institute (JGI-PGF)"/>
            <person name="Lucas S."/>
            <person name="Copeland A."/>
            <person name="Lapidus A."/>
            <person name="Glavina del Rio T."/>
            <person name="Dalin E."/>
            <person name="Tice H."/>
            <person name="Bruce D."/>
            <person name="Goodwin L."/>
            <person name="Pitluck S."/>
            <person name="Peters L."/>
            <person name="Ovchinnikova G."/>
            <person name="Lu M."/>
            <person name="Kyrpides N."/>
            <person name="Mavromatis K."/>
            <person name="Ivanova N."/>
            <person name="Brettin T."/>
            <person name="Detter J.C."/>
            <person name="Han C."/>
            <person name="Larimer F."/>
            <person name="Land M."/>
            <person name="Hauser L."/>
            <person name="Markowitz V."/>
            <person name="Cheng J.-F."/>
            <person name="Hugenholtz P."/>
            <person name="Woyke T."/>
            <person name="Wu D."/>
            <person name="Spring S."/>
            <person name="Schroeder M."/>
            <person name="Kopitz M."/>
            <person name="Brambilla E."/>
            <person name="Klenk H.-P."/>
            <person name="Eisen J.A."/>
        </authorList>
    </citation>
    <scope>NUCLEOTIDE SEQUENCE</scope>
    <source>
        <strain evidence="5">DSM 3403</strain>
    </source>
</reference>
<dbReference type="SUPFAM" id="SSF56349">
    <property type="entry name" value="DNA breaking-rejoining enzymes"/>
    <property type="match status" value="1"/>
</dbReference>
<dbReference type="RefSeq" id="WP_014680480.1">
    <property type="nucleotide sequence ID" value="NC_017770.1"/>
</dbReference>
<dbReference type="Gene3D" id="1.10.443.10">
    <property type="entry name" value="Intergrase catalytic core"/>
    <property type="match status" value="1"/>
</dbReference>
<dbReference type="STRING" id="929556.Solca_2208"/>
<dbReference type="InterPro" id="IPR035386">
    <property type="entry name" value="Arm-DNA-bind_5"/>
</dbReference>
<keyword evidence="6" id="KW-1185">Reference proteome</keyword>
<dbReference type="Proteomes" id="UP000007590">
    <property type="component" value="Chromosome"/>
</dbReference>
<dbReference type="OrthoDB" id="892893at2"/>
<dbReference type="KEGG" id="scn:Solca_2208"/>
<evidence type="ECO:0000256" key="3">
    <source>
        <dbReference type="ARBA" id="ARBA00023172"/>
    </source>
</evidence>
<dbReference type="Pfam" id="PF00589">
    <property type="entry name" value="Phage_integrase"/>
    <property type="match status" value="1"/>
</dbReference>
<dbReference type="EMBL" id="CP003349">
    <property type="protein sequence ID" value="AFD07253.1"/>
    <property type="molecule type" value="Genomic_DNA"/>
</dbReference>
<dbReference type="PROSITE" id="PS51898">
    <property type="entry name" value="TYR_RECOMBINASE"/>
    <property type="match status" value="1"/>
</dbReference>
<dbReference type="GO" id="GO:0015074">
    <property type="term" value="P:DNA integration"/>
    <property type="evidence" value="ECO:0007669"/>
    <property type="project" value="InterPro"/>
</dbReference>
<dbReference type="Pfam" id="PF13102">
    <property type="entry name" value="Phage_int_SAM_5"/>
    <property type="match status" value="1"/>
</dbReference>
<dbReference type="GO" id="GO:0003677">
    <property type="term" value="F:DNA binding"/>
    <property type="evidence" value="ECO:0007669"/>
    <property type="project" value="UniProtKB-KW"/>
</dbReference>
<dbReference type="Gene3D" id="1.10.150.130">
    <property type="match status" value="1"/>
</dbReference>
<gene>
    <name evidence="5" type="ordered locus">Solca_2208</name>
</gene>
<dbReference type="CDD" id="cd01185">
    <property type="entry name" value="INTN1_C_like"/>
    <property type="match status" value="1"/>
</dbReference>
<sequence>MRNYSLKFLIRSSVNSVNKGLIYCRISVGSVRKEFSLKREIDISKWDQKVGYVKGSSQQAIDINSYIDKVKFDAAAIHKEILDNKKPFNADILKGRILGTINGEPMLLELLNDFFELFTSKLEEGSLKNYRTTDRYLKEFMTLKLKTDDIRLTSIDFNFIAQFESYLLKRKPDPKQRRCSNNTVIKHIDRFNRILGLALKKQWLIINPCSFYEKNIIMREHQCLDEKELSKLENTDFKNEQLNTIRDLFVFSCYTGLAYMEIKALTPSHIEFDSDNDQWLKIVRKKTKRYSEKRMSILMLPKAIAILKLYKDYPKCIRKKVCLPVPSNQVYNRSLKKITEFLDFSFGLTTHIARHTFATTVTLNNDVPIETVSDMLGHKSIRTTQSYSKVKEMKIKRDMKNLQKKFEPNNNSILRVLR</sequence>
<proteinExistence type="inferred from homology"/>
<dbReference type="PANTHER" id="PTHR30349">
    <property type="entry name" value="PHAGE INTEGRASE-RELATED"/>
    <property type="match status" value="1"/>
</dbReference>
<protein>
    <submittedName>
        <fullName evidence="5">Site-specific recombinase XerD</fullName>
    </submittedName>
</protein>
<dbReference type="InterPro" id="IPR013762">
    <property type="entry name" value="Integrase-like_cat_sf"/>
</dbReference>
<dbReference type="PANTHER" id="PTHR30349:SF64">
    <property type="entry name" value="PROPHAGE INTEGRASE INTD-RELATED"/>
    <property type="match status" value="1"/>
</dbReference>
<organism evidence="5 6">
    <name type="scientific">Solitalea canadensis (strain ATCC 29591 / DSM 3403 / JCM 21819 / LMG 8368 / NBRC 15130 / NCIMB 12057 / USAM 9D)</name>
    <name type="common">Flexibacter canadensis</name>
    <dbReference type="NCBI Taxonomy" id="929556"/>
    <lineage>
        <taxon>Bacteria</taxon>
        <taxon>Pseudomonadati</taxon>
        <taxon>Bacteroidota</taxon>
        <taxon>Sphingobacteriia</taxon>
        <taxon>Sphingobacteriales</taxon>
        <taxon>Sphingobacteriaceae</taxon>
        <taxon>Solitalea</taxon>
    </lineage>
</organism>
<dbReference type="Pfam" id="PF17293">
    <property type="entry name" value="Arm-DNA-bind_5"/>
    <property type="match status" value="1"/>
</dbReference>
<keyword evidence="3" id="KW-0233">DNA recombination</keyword>
<dbReference type="HOGENOM" id="CLU_033139_2_0_10"/>
<evidence type="ECO:0000313" key="5">
    <source>
        <dbReference type="EMBL" id="AFD07253.1"/>
    </source>
</evidence>
<dbReference type="GO" id="GO:0006310">
    <property type="term" value="P:DNA recombination"/>
    <property type="evidence" value="ECO:0007669"/>
    <property type="project" value="UniProtKB-KW"/>
</dbReference>
<evidence type="ECO:0000256" key="1">
    <source>
        <dbReference type="ARBA" id="ARBA00008857"/>
    </source>
</evidence>
<dbReference type="InterPro" id="IPR025269">
    <property type="entry name" value="SAM-like_dom"/>
</dbReference>
<feature type="domain" description="Tyr recombinase" evidence="4">
    <location>
        <begin position="219"/>
        <end position="401"/>
    </location>
</feature>
<dbReference type="InterPro" id="IPR050090">
    <property type="entry name" value="Tyrosine_recombinase_XerCD"/>
</dbReference>
<evidence type="ECO:0000256" key="2">
    <source>
        <dbReference type="ARBA" id="ARBA00023125"/>
    </source>
</evidence>
<dbReference type="AlphaFoldDB" id="H8KR47"/>
<dbReference type="InterPro" id="IPR002104">
    <property type="entry name" value="Integrase_catalytic"/>
</dbReference>
<accession>H8KR47</accession>
<keyword evidence="2" id="KW-0238">DNA-binding</keyword>
<name>H8KR47_SOLCM</name>
<dbReference type="eggNOG" id="COG4974">
    <property type="taxonomic scope" value="Bacteria"/>
</dbReference>